<keyword evidence="3" id="KW-1185">Reference proteome</keyword>
<gene>
    <name evidence="2" type="ORF">EV695_1963</name>
</gene>
<dbReference type="NCBIfam" id="NF033207">
    <property type="entry name" value="midcut_by_XrtH"/>
    <property type="match status" value="1"/>
</dbReference>
<feature type="transmembrane region" description="Helical" evidence="1">
    <location>
        <begin position="5"/>
        <end position="30"/>
    </location>
</feature>
<evidence type="ECO:0008006" key="4">
    <source>
        <dbReference type="Google" id="ProtNLM"/>
    </source>
</evidence>
<accession>A0A4R1F0X0</accession>
<keyword evidence="1" id="KW-1133">Transmembrane helix</keyword>
<proteinExistence type="predicted"/>
<feature type="transmembrane region" description="Helical" evidence="1">
    <location>
        <begin position="84"/>
        <end position="104"/>
    </location>
</feature>
<feature type="transmembrane region" description="Helical" evidence="1">
    <location>
        <begin position="36"/>
        <end position="56"/>
    </location>
</feature>
<protein>
    <recommendedName>
        <fullName evidence="4">Midcut-by-XrtH protein</fullName>
    </recommendedName>
</protein>
<dbReference type="EMBL" id="SMFQ01000003">
    <property type="protein sequence ID" value="TCJ87453.1"/>
    <property type="molecule type" value="Genomic_DNA"/>
</dbReference>
<feature type="transmembrane region" description="Helical" evidence="1">
    <location>
        <begin position="155"/>
        <end position="174"/>
    </location>
</feature>
<comment type="caution">
    <text evidence="2">The sequence shown here is derived from an EMBL/GenBank/DDBJ whole genome shotgun (WGS) entry which is preliminary data.</text>
</comment>
<reference evidence="2 3" key="1">
    <citation type="submission" date="2019-03" db="EMBL/GenBank/DDBJ databases">
        <title>Genomic Encyclopedia of Type Strains, Phase IV (KMG-IV): sequencing the most valuable type-strain genomes for metagenomic binning, comparative biology and taxonomic classification.</title>
        <authorList>
            <person name="Goeker M."/>
        </authorList>
    </citation>
    <scope>NUCLEOTIDE SEQUENCE [LARGE SCALE GENOMIC DNA]</scope>
    <source>
        <strain evidence="2 3">DSM 24830</strain>
    </source>
</reference>
<keyword evidence="1" id="KW-0472">Membrane</keyword>
<evidence type="ECO:0000313" key="3">
    <source>
        <dbReference type="Proteomes" id="UP000294887"/>
    </source>
</evidence>
<name>A0A4R1F0X0_9GAMM</name>
<dbReference type="AlphaFoldDB" id="A0A4R1F0X0"/>
<keyword evidence="1" id="KW-0812">Transmembrane</keyword>
<evidence type="ECO:0000256" key="1">
    <source>
        <dbReference type="SAM" id="Phobius"/>
    </source>
</evidence>
<sequence>MYSGFFVGGIFSYSFFVNFLKLIMSIVYLGNTPKKPFMIVSIIQIVNFRIGLLLAFNTTKKYRDFSLMLSISLRGIGMSFNKKLVIKLGIFISFCSSFSTAFAGSTGGGSMTYSIGGATSIPTLSGTMLIVLSLLLFAVAVRVAKQKNSGVNKLFVTLLGVGSISLITGGAQIVSEADAGWYPSLPLNTNSTSGEVELFSSYNAFTNENVAITTINSITPPPGYTCGPVPAITKPAEKLTTAAAPPPVSSETCSVGLQINNLDGCDLYCFAEFSSE</sequence>
<feature type="transmembrane region" description="Helical" evidence="1">
    <location>
        <begin position="124"/>
        <end position="143"/>
    </location>
</feature>
<evidence type="ECO:0000313" key="2">
    <source>
        <dbReference type="EMBL" id="TCJ87453.1"/>
    </source>
</evidence>
<organism evidence="2 3">
    <name type="scientific">Cocleimonas flava</name>
    <dbReference type="NCBI Taxonomy" id="634765"/>
    <lineage>
        <taxon>Bacteria</taxon>
        <taxon>Pseudomonadati</taxon>
        <taxon>Pseudomonadota</taxon>
        <taxon>Gammaproteobacteria</taxon>
        <taxon>Thiotrichales</taxon>
        <taxon>Thiotrichaceae</taxon>
        <taxon>Cocleimonas</taxon>
    </lineage>
</organism>
<dbReference type="Proteomes" id="UP000294887">
    <property type="component" value="Unassembled WGS sequence"/>
</dbReference>